<accession>A0AA89BKL9</accession>
<keyword evidence="4" id="KW-0812">Transmembrane</keyword>
<dbReference type="EMBL" id="VSWD01000012">
    <property type="protein sequence ID" value="KAK3086053.1"/>
    <property type="molecule type" value="Genomic_DNA"/>
</dbReference>
<comment type="subcellular location">
    <subcellularLocation>
        <location evidence="1">Cell membrane</location>
        <topology evidence="1">Multi-pass membrane protein</topology>
    </subcellularLocation>
</comment>
<evidence type="ECO:0000256" key="3">
    <source>
        <dbReference type="ARBA" id="ARBA00022475"/>
    </source>
</evidence>
<organism evidence="9 10">
    <name type="scientific">Pinctada imbricata</name>
    <name type="common">Atlantic pearl-oyster</name>
    <name type="synonym">Pinctada martensii</name>
    <dbReference type="NCBI Taxonomy" id="66713"/>
    <lineage>
        <taxon>Eukaryota</taxon>
        <taxon>Metazoa</taxon>
        <taxon>Spiralia</taxon>
        <taxon>Lophotrochozoa</taxon>
        <taxon>Mollusca</taxon>
        <taxon>Bivalvia</taxon>
        <taxon>Autobranchia</taxon>
        <taxon>Pteriomorphia</taxon>
        <taxon>Pterioida</taxon>
        <taxon>Pterioidea</taxon>
        <taxon>Pteriidae</taxon>
        <taxon>Pinctada</taxon>
    </lineage>
</organism>
<dbReference type="GO" id="GO:0071939">
    <property type="term" value="P:vitamin A import into cell"/>
    <property type="evidence" value="ECO:0007669"/>
    <property type="project" value="TreeGrafter"/>
</dbReference>
<proteinExistence type="predicted"/>
<evidence type="ECO:0000256" key="4">
    <source>
        <dbReference type="ARBA" id="ARBA00022692"/>
    </source>
</evidence>
<dbReference type="GO" id="GO:0038023">
    <property type="term" value="F:signaling receptor activity"/>
    <property type="evidence" value="ECO:0007669"/>
    <property type="project" value="InterPro"/>
</dbReference>
<keyword evidence="2" id="KW-0813">Transport</keyword>
<evidence type="ECO:0000256" key="6">
    <source>
        <dbReference type="ARBA" id="ARBA00023136"/>
    </source>
</evidence>
<keyword evidence="6" id="KW-0472">Membrane</keyword>
<evidence type="ECO:0000313" key="9">
    <source>
        <dbReference type="EMBL" id="KAK3086053.1"/>
    </source>
</evidence>
<sequence>MFFFYIIVGVFSCLRRNLVSAAVGFYYLARLDKCILIPGLEQFDISYMAYVAFLRVQVSHSNPIVMTFCELLVRRINALQPNNTGQLSTVSIEDGKRNQKTKSLARRRWFKAVTLLRNPALICESKPQLLKKTVSNQGIEENIHVTHYENITVYENNAI</sequence>
<gene>
    <name evidence="9" type="ORF">FSP39_012734</name>
</gene>
<keyword evidence="10" id="KW-1185">Reference proteome</keyword>
<dbReference type="InterPro" id="IPR026612">
    <property type="entry name" value="STRA6-like"/>
</dbReference>
<evidence type="ECO:0000256" key="7">
    <source>
        <dbReference type="ARBA" id="ARBA00023170"/>
    </source>
</evidence>
<feature type="chain" id="PRO_5041639929" evidence="8">
    <location>
        <begin position="22"/>
        <end position="159"/>
    </location>
</feature>
<evidence type="ECO:0000256" key="1">
    <source>
        <dbReference type="ARBA" id="ARBA00004651"/>
    </source>
</evidence>
<keyword evidence="8" id="KW-0732">Signal</keyword>
<reference evidence="9" key="1">
    <citation type="submission" date="2019-08" db="EMBL/GenBank/DDBJ databases">
        <title>The improved chromosome-level genome for the pearl oyster Pinctada fucata martensii using PacBio sequencing and Hi-C.</title>
        <authorList>
            <person name="Zheng Z."/>
        </authorList>
    </citation>
    <scope>NUCLEOTIDE SEQUENCE</scope>
    <source>
        <strain evidence="9">ZZ-2019</strain>
        <tissue evidence="9">Adductor muscle</tissue>
    </source>
</reference>
<protein>
    <submittedName>
        <fullName evidence="9">Uncharacterized protein</fullName>
    </submittedName>
</protein>
<keyword evidence="3" id="KW-1003">Cell membrane</keyword>
<feature type="signal peptide" evidence="8">
    <location>
        <begin position="1"/>
        <end position="21"/>
    </location>
</feature>
<dbReference type="Proteomes" id="UP001186944">
    <property type="component" value="Unassembled WGS sequence"/>
</dbReference>
<evidence type="ECO:0000256" key="8">
    <source>
        <dbReference type="SAM" id="SignalP"/>
    </source>
</evidence>
<dbReference type="PANTHER" id="PTHR21444">
    <property type="entry name" value="COILED-COIL DOMAIN-CONTAINING PROTEIN 180"/>
    <property type="match status" value="1"/>
</dbReference>
<dbReference type="Pfam" id="PF14752">
    <property type="entry name" value="RBP_receptor"/>
    <property type="match status" value="1"/>
</dbReference>
<evidence type="ECO:0000313" key="10">
    <source>
        <dbReference type="Proteomes" id="UP001186944"/>
    </source>
</evidence>
<keyword evidence="7" id="KW-0675">Receptor</keyword>
<dbReference type="PANTHER" id="PTHR21444:SF15">
    <property type="entry name" value="RECEPTOR FOR RETINOL UPTAKE STRA6"/>
    <property type="match status" value="1"/>
</dbReference>
<evidence type="ECO:0000256" key="2">
    <source>
        <dbReference type="ARBA" id="ARBA00022448"/>
    </source>
</evidence>
<name>A0AA89BKL9_PINIB</name>
<evidence type="ECO:0000256" key="5">
    <source>
        <dbReference type="ARBA" id="ARBA00022989"/>
    </source>
</evidence>
<keyword evidence="5" id="KW-1133">Transmembrane helix</keyword>
<comment type="caution">
    <text evidence="9">The sequence shown here is derived from an EMBL/GenBank/DDBJ whole genome shotgun (WGS) entry which is preliminary data.</text>
</comment>
<dbReference type="GO" id="GO:0005886">
    <property type="term" value="C:plasma membrane"/>
    <property type="evidence" value="ECO:0007669"/>
    <property type="project" value="UniProtKB-SubCell"/>
</dbReference>
<dbReference type="GO" id="GO:0034632">
    <property type="term" value="F:retinol transmembrane transporter activity"/>
    <property type="evidence" value="ECO:0007669"/>
    <property type="project" value="InterPro"/>
</dbReference>
<dbReference type="AlphaFoldDB" id="A0AA89BKL9"/>